<proteinExistence type="predicted"/>
<organism evidence="1">
    <name type="scientific">Tetraodon nigroviridis</name>
    <name type="common">Spotted green pufferfish</name>
    <name type="synonym">Chelonodon nigroviridis</name>
    <dbReference type="NCBI Taxonomy" id="99883"/>
    <lineage>
        <taxon>Eukaryota</taxon>
        <taxon>Metazoa</taxon>
        <taxon>Chordata</taxon>
        <taxon>Craniata</taxon>
        <taxon>Vertebrata</taxon>
        <taxon>Euteleostomi</taxon>
        <taxon>Actinopterygii</taxon>
        <taxon>Neopterygii</taxon>
        <taxon>Teleostei</taxon>
        <taxon>Neoteleostei</taxon>
        <taxon>Acanthomorphata</taxon>
        <taxon>Eupercaria</taxon>
        <taxon>Tetraodontiformes</taxon>
        <taxon>Tetradontoidea</taxon>
        <taxon>Tetraodontidae</taxon>
        <taxon>Tetraodon</taxon>
    </lineage>
</organism>
<dbReference type="KEGG" id="tng:GSTEN00004967G001"/>
<reference evidence="1" key="2">
    <citation type="submission" date="2004-02" db="EMBL/GenBank/DDBJ databases">
        <authorList>
            <consortium name="Genoscope"/>
            <consortium name="Whitehead Institute Centre for Genome Research"/>
        </authorList>
    </citation>
    <scope>NUCLEOTIDE SEQUENCE</scope>
</reference>
<dbReference type="EMBL" id="CAAE01007662">
    <property type="protein sequence ID" value="CAF90619.1"/>
    <property type="molecule type" value="Genomic_DNA"/>
</dbReference>
<sequence>MVHCWVLAAQLREEIEKPPFVCAHYISAVIVPNESPVCGSFQQGTITGQVEHVGSVLLS</sequence>
<protein>
    <submittedName>
        <fullName evidence="1">Chromosome undetermined SCAF7662, whole genome shotgun sequence</fullName>
    </submittedName>
</protein>
<accession>Q4T913</accession>
<name>Q4T913_TETNG</name>
<dbReference type="AlphaFoldDB" id="Q4T913"/>
<gene>
    <name evidence="1" type="ORF">GSTENG00004967001</name>
</gene>
<evidence type="ECO:0000313" key="1">
    <source>
        <dbReference type="EMBL" id="CAF90619.1"/>
    </source>
</evidence>
<reference evidence="1" key="1">
    <citation type="journal article" date="2004" name="Nature">
        <title>Genome duplication in the teleost fish Tetraodon nigroviridis reveals the early vertebrate proto-karyotype.</title>
        <authorList>
            <person name="Jaillon O."/>
            <person name="Aury J.-M."/>
            <person name="Brunet F."/>
            <person name="Petit J.-L."/>
            <person name="Stange-Thomann N."/>
            <person name="Mauceli E."/>
            <person name="Bouneau L."/>
            <person name="Fischer C."/>
            <person name="Ozouf-Costaz C."/>
            <person name="Bernot A."/>
            <person name="Nicaud S."/>
            <person name="Jaffe D."/>
            <person name="Fisher S."/>
            <person name="Lutfalla G."/>
            <person name="Dossat C."/>
            <person name="Segurens B."/>
            <person name="Dasilva C."/>
            <person name="Salanoubat M."/>
            <person name="Levy M."/>
            <person name="Boudet N."/>
            <person name="Castellano S."/>
            <person name="Anthouard V."/>
            <person name="Jubin C."/>
            <person name="Castelli V."/>
            <person name="Katinka M."/>
            <person name="Vacherie B."/>
            <person name="Biemont C."/>
            <person name="Skalli Z."/>
            <person name="Cattolico L."/>
            <person name="Poulain J."/>
            <person name="De Berardinis V."/>
            <person name="Cruaud C."/>
            <person name="Duprat S."/>
            <person name="Brottier P."/>
            <person name="Coutanceau J.-P."/>
            <person name="Gouzy J."/>
            <person name="Parra G."/>
            <person name="Lardier G."/>
            <person name="Chapple C."/>
            <person name="McKernan K.J."/>
            <person name="McEwan P."/>
            <person name="Bosak S."/>
            <person name="Kellis M."/>
            <person name="Volff J.-N."/>
            <person name="Guigo R."/>
            <person name="Zody M.C."/>
            <person name="Mesirov J."/>
            <person name="Lindblad-Toh K."/>
            <person name="Birren B."/>
            <person name="Nusbaum C."/>
            <person name="Kahn D."/>
            <person name="Robinson-Rechavi M."/>
            <person name="Laudet V."/>
            <person name="Schachter V."/>
            <person name="Quetier F."/>
            <person name="Saurin W."/>
            <person name="Scarpelli C."/>
            <person name="Wincker P."/>
            <person name="Lander E.S."/>
            <person name="Weissenbach J."/>
            <person name="Roest Crollius H."/>
        </authorList>
    </citation>
    <scope>NUCLEOTIDE SEQUENCE [LARGE SCALE GENOMIC DNA]</scope>
</reference>